<keyword evidence="1" id="KW-1133">Transmembrane helix</keyword>
<keyword evidence="1" id="KW-0472">Membrane</keyword>
<evidence type="ECO:0000313" key="2">
    <source>
        <dbReference type="EMBL" id="CAA9450812.1"/>
    </source>
</evidence>
<feature type="non-terminal residue" evidence="2">
    <location>
        <position position="85"/>
    </location>
</feature>
<feature type="transmembrane region" description="Helical" evidence="1">
    <location>
        <begin position="29"/>
        <end position="47"/>
    </location>
</feature>
<dbReference type="EMBL" id="CADCUW010000591">
    <property type="protein sequence ID" value="CAA9450812.1"/>
    <property type="molecule type" value="Genomic_DNA"/>
</dbReference>
<protein>
    <submittedName>
        <fullName evidence="2">Uncharacterized protein</fullName>
    </submittedName>
</protein>
<gene>
    <name evidence="2" type="ORF">AVDCRST_MAG01-01-4561</name>
</gene>
<proteinExistence type="predicted"/>
<reference evidence="2" key="1">
    <citation type="submission" date="2020-02" db="EMBL/GenBank/DDBJ databases">
        <authorList>
            <person name="Meier V. D."/>
        </authorList>
    </citation>
    <scope>NUCLEOTIDE SEQUENCE</scope>
    <source>
        <strain evidence="2">AVDCRST_MAG01</strain>
    </source>
</reference>
<evidence type="ECO:0000256" key="1">
    <source>
        <dbReference type="SAM" id="Phobius"/>
    </source>
</evidence>
<accession>A0A6J4QUA6</accession>
<name>A0A6J4QUA6_9ACTN</name>
<keyword evidence="1" id="KW-0812">Transmembrane</keyword>
<organism evidence="2">
    <name type="scientific">uncultured Rubrobacteraceae bacterium</name>
    <dbReference type="NCBI Taxonomy" id="349277"/>
    <lineage>
        <taxon>Bacteria</taxon>
        <taxon>Bacillati</taxon>
        <taxon>Actinomycetota</taxon>
        <taxon>Rubrobacteria</taxon>
        <taxon>Rubrobacterales</taxon>
        <taxon>Rubrobacteraceae</taxon>
        <taxon>environmental samples</taxon>
    </lineage>
</organism>
<dbReference type="AlphaFoldDB" id="A0A6J4QUA6"/>
<sequence length="85" mass="8768">METRKRAATKNAGVVPGRRPTPILVTARVRTLLVLAAVALLALLAYAAPAVPLVAAGGFALALALSFPVRALSRFLPRPAAILVS</sequence>